<dbReference type="EMBL" id="CP143788">
    <property type="protein sequence ID" value="WVN89171.1"/>
    <property type="molecule type" value="Genomic_DNA"/>
</dbReference>
<feature type="transmembrane region" description="Helical" evidence="2">
    <location>
        <begin position="169"/>
        <end position="190"/>
    </location>
</feature>
<keyword evidence="2" id="KW-0812">Transmembrane</keyword>
<reference evidence="3" key="1">
    <citation type="submission" date="2016-06" db="EMBL/GenBank/DDBJ databases">
        <authorList>
            <person name="Cuomo C."/>
            <person name="Litvintseva A."/>
            <person name="Heitman J."/>
            <person name="Chen Y."/>
            <person name="Sun S."/>
            <person name="Springer D."/>
            <person name="Dromer F."/>
            <person name="Young S."/>
            <person name="Zeng Q."/>
            <person name="Chapman S."/>
            <person name="Gujja S."/>
            <person name="Saif S."/>
            <person name="Birren B."/>
        </authorList>
    </citation>
    <scope>NUCLEOTIDE SEQUENCE</scope>
    <source>
        <strain evidence="3">CBS 7841</strain>
    </source>
</reference>
<accession>A0AAJ8JVJ5</accession>
<keyword evidence="4" id="KW-1185">Reference proteome</keyword>
<reference evidence="3" key="2">
    <citation type="journal article" date="2022" name="Elife">
        <title>Obligate sexual reproduction of a homothallic fungus closely related to the Cryptococcus pathogenic species complex.</title>
        <authorList>
            <person name="Passer A.R."/>
            <person name="Clancey S.A."/>
            <person name="Shea T."/>
            <person name="David-Palma M."/>
            <person name="Averette A.F."/>
            <person name="Boekhout T."/>
            <person name="Porcel B.M."/>
            <person name="Nowrousian M."/>
            <person name="Cuomo C.A."/>
            <person name="Sun S."/>
            <person name="Heitman J."/>
            <person name="Coelho M.A."/>
        </authorList>
    </citation>
    <scope>NUCLEOTIDE SEQUENCE</scope>
    <source>
        <strain evidence="3">CBS 7841</strain>
    </source>
</reference>
<dbReference type="AlphaFoldDB" id="A0AAJ8JVJ5"/>
<dbReference type="KEGG" id="cdep:91088597"/>
<reference evidence="3" key="3">
    <citation type="submission" date="2024-01" db="EMBL/GenBank/DDBJ databases">
        <authorList>
            <person name="Coelho M.A."/>
            <person name="David-Palma M."/>
            <person name="Shea T."/>
            <person name="Sun S."/>
            <person name="Cuomo C.A."/>
            <person name="Heitman J."/>
        </authorList>
    </citation>
    <scope>NUCLEOTIDE SEQUENCE</scope>
    <source>
        <strain evidence="3">CBS 7841</strain>
    </source>
</reference>
<evidence type="ECO:0000256" key="1">
    <source>
        <dbReference type="SAM" id="MobiDB-lite"/>
    </source>
</evidence>
<evidence type="ECO:0000313" key="4">
    <source>
        <dbReference type="Proteomes" id="UP000094043"/>
    </source>
</evidence>
<evidence type="ECO:0000256" key="2">
    <source>
        <dbReference type="SAM" id="Phobius"/>
    </source>
</evidence>
<proteinExistence type="predicted"/>
<name>A0AAJ8JVJ5_9TREE</name>
<dbReference type="RefSeq" id="XP_066069871.1">
    <property type="nucleotide sequence ID" value="XM_066213774.1"/>
</dbReference>
<gene>
    <name evidence="3" type="ORF">L203_104387</name>
</gene>
<dbReference type="Proteomes" id="UP000094043">
    <property type="component" value="Chromosome 5"/>
</dbReference>
<protein>
    <submittedName>
        <fullName evidence="3">Uncharacterized protein</fullName>
    </submittedName>
</protein>
<organism evidence="3 4">
    <name type="scientific">Cryptococcus depauperatus CBS 7841</name>
    <dbReference type="NCBI Taxonomy" id="1295531"/>
    <lineage>
        <taxon>Eukaryota</taxon>
        <taxon>Fungi</taxon>
        <taxon>Dikarya</taxon>
        <taxon>Basidiomycota</taxon>
        <taxon>Agaricomycotina</taxon>
        <taxon>Tremellomycetes</taxon>
        <taxon>Tremellales</taxon>
        <taxon>Cryptococcaceae</taxon>
        <taxon>Cryptococcus</taxon>
    </lineage>
</organism>
<keyword evidence="2" id="KW-0472">Membrane</keyword>
<dbReference type="GeneID" id="91088597"/>
<feature type="region of interest" description="Disordered" evidence="1">
    <location>
        <begin position="1"/>
        <end position="33"/>
    </location>
</feature>
<keyword evidence="2" id="KW-1133">Transmembrane helix</keyword>
<evidence type="ECO:0000313" key="3">
    <source>
        <dbReference type="EMBL" id="WVN89171.1"/>
    </source>
</evidence>
<sequence>MITTHQAVRPPPLDNRISHDEMNSSPSEPFQCLSPPGSSLISIPHSSTRSFCVFNPQDALDSYSVYSNHIVKQNPPCSLHSIPIIPNHGVSHPSAQSATPPPSYTDSFSPPIYKLLSSSSDPTILLAPPPSFHHAVCICPQSEQGDLLPQYRCVHCLGERERPQKNSDWVVLILLLLNLVVWGIVLYGYYCEFTSKTTIWNSWTESILRFDYTSGQDAMEWNWDCWGGECTGTYIDY</sequence>